<dbReference type="GO" id="GO:0005543">
    <property type="term" value="F:phospholipid binding"/>
    <property type="evidence" value="ECO:0007669"/>
    <property type="project" value="TreeGrafter"/>
</dbReference>
<reference evidence="8" key="1">
    <citation type="submission" date="2022-07" db="EMBL/GenBank/DDBJ databases">
        <title>Phylogenomic reconstructions and comparative analyses of Kickxellomycotina fungi.</title>
        <authorList>
            <person name="Reynolds N.K."/>
            <person name="Stajich J.E."/>
            <person name="Barry K."/>
            <person name="Grigoriev I.V."/>
            <person name="Crous P."/>
            <person name="Smith M.E."/>
        </authorList>
    </citation>
    <scope>NUCLEOTIDE SEQUENCE</scope>
    <source>
        <strain evidence="8">RSA 861</strain>
    </source>
</reference>
<protein>
    <recommendedName>
        <fullName evidence="7">ENTH domain-containing protein</fullName>
    </recommendedName>
</protein>
<sequence length="728" mass="76884">MEHAARGMMRTVKNYTKGYTEIQTKVRSATSNDPWGPTGAQMNEIAEATFSNHDFIEIMEIIDKRLNDKGKNWRHVFKALVVLDYCIQCGAENVANYARQNLYIVKTLKEFQHRDDSGKDQGANVRQKAKEITGLLEDEERLREARSKSSRTRHRMHGRGGLGEHDLGSPASTSSYPRSRHRPSANQRDNRSDGDEAEYGDEDRDLRRAIEESKRMAEEQERSRRESDSQLRQAIEESEHSSKGAEDQAAHQNELILTQDFDDQQYPTHQFPQQQQMVVATPSSQYDAFGSLIDTTDSTLQQQQYHQQVQYQQMAQSDLLGGYQANAYAASNSGFSGQDASGQAMMYQQQQQQQQTSSFQTNPFAQTMNTTTSTSSHQMQHNLSAGGGVYPGQFGSMGPATGNLLSGGLSAASTPGVAGVSTPLGNGFSPAMATAFDGGNQGKPLPYQNSSTPNALIADIARNSSRIDPFASLATSRAGSTPLQQQLVPTNGSGGANPFASSGGAGPTPGGGMDLLGGGSGGNSQALASPYASFNPSAQPSNSASLIDISADSLSNSTALTSGIGQTSGFGPSVNKNPFAPAGSSAGFGGTRTGQPSLNDLAQRPNVSGSASPLSNSRLLTQTSTTTNLQNMHYSSTSLLRGGSQPPPMGGNGGFNQAFSTPPAATAGMSSPFASYNTGSNATAGGFGHGTPQPTNAANPFAMGGASAGGQITGGFPTNPPPNMFGQF</sequence>
<dbReference type="EMBL" id="JANBPT010000040">
    <property type="protein sequence ID" value="KAJ1929286.1"/>
    <property type="molecule type" value="Genomic_DNA"/>
</dbReference>
<evidence type="ECO:0000313" key="9">
    <source>
        <dbReference type="Proteomes" id="UP001150569"/>
    </source>
</evidence>
<evidence type="ECO:0000256" key="4">
    <source>
        <dbReference type="ARBA" id="ARBA00022553"/>
    </source>
</evidence>
<keyword evidence="3" id="KW-0963">Cytoplasm</keyword>
<organism evidence="8 9">
    <name type="scientific">Tieghemiomyces parasiticus</name>
    <dbReference type="NCBI Taxonomy" id="78921"/>
    <lineage>
        <taxon>Eukaryota</taxon>
        <taxon>Fungi</taxon>
        <taxon>Fungi incertae sedis</taxon>
        <taxon>Zoopagomycota</taxon>
        <taxon>Kickxellomycotina</taxon>
        <taxon>Dimargaritomycetes</taxon>
        <taxon>Dimargaritales</taxon>
        <taxon>Dimargaritaceae</taxon>
        <taxon>Tieghemiomyces</taxon>
    </lineage>
</organism>
<dbReference type="GO" id="GO:0005886">
    <property type="term" value="C:plasma membrane"/>
    <property type="evidence" value="ECO:0007669"/>
    <property type="project" value="TreeGrafter"/>
</dbReference>
<proteinExistence type="inferred from homology"/>
<feature type="compositionally biased region" description="Basic residues" evidence="6">
    <location>
        <begin position="148"/>
        <end position="158"/>
    </location>
</feature>
<dbReference type="GO" id="GO:0005768">
    <property type="term" value="C:endosome"/>
    <property type="evidence" value="ECO:0007669"/>
    <property type="project" value="TreeGrafter"/>
</dbReference>
<evidence type="ECO:0000256" key="5">
    <source>
        <dbReference type="ARBA" id="ARBA00023121"/>
    </source>
</evidence>
<feature type="region of interest" description="Disordered" evidence="6">
    <location>
        <begin position="567"/>
        <end position="618"/>
    </location>
</feature>
<dbReference type="Pfam" id="PF01417">
    <property type="entry name" value="ENTH"/>
    <property type="match status" value="1"/>
</dbReference>
<comment type="similarity">
    <text evidence="2">Belongs to the epsin family.</text>
</comment>
<dbReference type="FunFam" id="1.25.40.90:FF:000006">
    <property type="entry name" value="Clathrin interactor 1"/>
    <property type="match status" value="1"/>
</dbReference>
<dbReference type="OrthoDB" id="4033880at2759"/>
<feature type="compositionally biased region" description="Polar residues" evidence="6">
    <location>
        <begin position="567"/>
        <end position="576"/>
    </location>
</feature>
<dbReference type="GO" id="GO:0030276">
    <property type="term" value="F:clathrin binding"/>
    <property type="evidence" value="ECO:0007669"/>
    <property type="project" value="TreeGrafter"/>
</dbReference>
<dbReference type="SMART" id="SM00726">
    <property type="entry name" value="UIM"/>
    <property type="match status" value="2"/>
</dbReference>
<dbReference type="Gene3D" id="1.25.40.90">
    <property type="match status" value="1"/>
</dbReference>
<dbReference type="GO" id="GO:0030125">
    <property type="term" value="C:clathrin vesicle coat"/>
    <property type="evidence" value="ECO:0007669"/>
    <property type="project" value="TreeGrafter"/>
</dbReference>
<comment type="caution">
    <text evidence="8">The sequence shown here is derived from an EMBL/GenBank/DDBJ whole genome shotgun (WGS) entry which is preliminary data.</text>
</comment>
<feature type="compositionally biased region" description="Gly residues" evidence="6">
    <location>
        <begin position="503"/>
        <end position="522"/>
    </location>
</feature>
<evidence type="ECO:0000256" key="2">
    <source>
        <dbReference type="ARBA" id="ARBA00010130"/>
    </source>
</evidence>
<dbReference type="InterPro" id="IPR013809">
    <property type="entry name" value="ENTH"/>
</dbReference>
<comment type="subcellular location">
    <subcellularLocation>
        <location evidence="1">Cytoplasm</location>
    </subcellularLocation>
</comment>
<dbReference type="SMART" id="SM00273">
    <property type="entry name" value="ENTH"/>
    <property type="match status" value="1"/>
</dbReference>
<dbReference type="PANTHER" id="PTHR12276">
    <property type="entry name" value="EPSIN/ENT-RELATED"/>
    <property type="match status" value="1"/>
</dbReference>
<dbReference type="InterPro" id="IPR003903">
    <property type="entry name" value="UIM_dom"/>
</dbReference>
<dbReference type="Proteomes" id="UP001150569">
    <property type="component" value="Unassembled WGS sequence"/>
</dbReference>
<feature type="region of interest" description="Disordered" evidence="6">
    <location>
        <begin position="708"/>
        <end position="728"/>
    </location>
</feature>
<feature type="region of interest" description="Disordered" evidence="6">
    <location>
        <begin position="476"/>
        <end position="524"/>
    </location>
</feature>
<dbReference type="PANTHER" id="PTHR12276:SF110">
    <property type="entry name" value="EPSIN-1-RELATED"/>
    <property type="match status" value="1"/>
</dbReference>
<evidence type="ECO:0000256" key="1">
    <source>
        <dbReference type="ARBA" id="ARBA00004496"/>
    </source>
</evidence>
<name>A0A9W8AEF8_9FUNG</name>
<keyword evidence="4" id="KW-0597">Phosphoprotein</keyword>
<dbReference type="InterPro" id="IPR008942">
    <property type="entry name" value="ENTH_VHS"/>
</dbReference>
<feature type="compositionally biased region" description="Pro residues" evidence="6">
    <location>
        <begin position="718"/>
        <end position="728"/>
    </location>
</feature>
<feature type="compositionally biased region" description="Polar residues" evidence="6">
    <location>
        <begin position="476"/>
        <end position="491"/>
    </location>
</feature>
<dbReference type="AlphaFoldDB" id="A0A9W8AEF8"/>
<feature type="region of interest" description="Disordered" evidence="6">
    <location>
        <begin position="136"/>
        <end position="249"/>
    </location>
</feature>
<feature type="compositionally biased region" description="Basic and acidic residues" evidence="6">
    <location>
        <begin position="204"/>
        <end position="249"/>
    </location>
</feature>
<dbReference type="GO" id="GO:0007015">
    <property type="term" value="P:actin filament organization"/>
    <property type="evidence" value="ECO:0007669"/>
    <property type="project" value="TreeGrafter"/>
</dbReference>
<keyword evidence="9" id="KW-1185">Reference proteome</keyword>
<feature type="compositionally biased region" description="Polar residues" evidence="6">
    <location>
        <begin position="593"/>
        <end position="613"/>
    </location>
</feature>
<dbReference type="GO" id="GO:0006897">
    <property type="term" value="P:endocytosis"/>
    <property type="evidence" value="ECO:0007669"/>
    <property type="project" value="TreeGrafter"/>
</dbReference>
<feature type="domain" description="ENTH" evidence="7">
    <location>
        <begin position="14"/>
        <end position="146"/>
    </location>
</feature>
<dbReference type="SUPFAM" id="SSF48464">
    <property type="entry name" value="ENTH/VHS domain"/>
    <property type="match status" value="1"/>
</dbReference>
<evidence type="ECO:0000259" key="7">
    <source>
        <dbReference type="PROSITE" id="PS50942"/>
    </source>
</evidence>
<keyword evidence="5" id="KW-0446">Lipid-binding</keyword>
<gene>
    <name evidence="8" type="ORF">IWQ60_001297</name>
</gene>
<dbReference type="PROSITE" id="PS50330">
    <property type="entry name" value="UIM"/>
    <property type="match status" value="1"/>
</dbReference>
<accession>A0A9W8AEF8</accession>
<evidence type="ECO:0000256" key="3">
    <source>
        <dbReference type="ARBA" id="ARBA00022490"/>
    </source>
</evidence>
<evidence type="ECO:0000313" key="8">
    <source>
        <dbReference type="EMBL" id="KAJ1929286.1"/>
    </source>
</evidence>
<dbReference type="PROSITE" id="PS50942">
    <property type="entry name" value="ENTH"/>
    <property type="match status" value="1"/>
</dbReference>
<evidence type="ECO:0000256" key="6">
    <source>
        <dbReference type="SAM" id="MobiDB-lite"/>
    </source>
</evidence>
<dbReference type="CDD" id="cd16991">
    <property type="entry name" value="ENTH_Ent1_Ent2"/>
    <property type="match status" value="1"/>
</dbReference>